<reference evidence="2 3" key="1">
    <citation type="submission" date="2018-02" db="EMBL/GenBank/DDBJ databases">
        <title>Genome sequence of the basidiomycete white-rot fungus Phlebia centrifuga.</title>
        <authorList>
            <person name="Granchi Z."/>
            <person name="Peng M."/>
            <person name="de Vries R.P."/>
            <person name="Hilden K."/>
            <person name="Makela M.R."/>
            <person name="Grigoriev I."/>
            <person name="Riley R."/>
        </authorList>
    </citation>
    <scope>NUCLEOTIDE SEQUENCE [LARGE SCALE GENOMIC DNA]</scope>
    <source>
        <strain evidence="2 3">FBCC195</strain>
    </source>
</reference>
<evidence type="ECO:0000256" key="1">
    <source>
        <dbReference type="SAM" id="MobiDB-lite"/>
    </source>
</evidence>
<evidence type="ECO:0000313" key="3">
    <source>
        <dbReference type="Proteomes" id="UP000186601"/>
    </source>
</evidence>
<keyword evidence="3" id="KW-1185">Reference proteome</keyword>
<dbReference type="Proteomes" id="UP000186601">
    <property type="component" value="Unassembled WGS sequence"/>
</dbReference>
<feature type="compositionally biased region" description="Basic and acidic residues" evidence="1">
    <location>
        <begin position="198"/>
        <end position="212"/>
    </location>
</feature>
<evidence type="ECO:0000313" key="2">
    <source>
        <dbReference type="EMBL" id="PSR77328.1"/>
    </source>
</evidence>
<proteinExistence type="predicted"/>
<dbReference type="AlphaFoldDB" id="A0A2R6NV82"/>
<organism evidence="2 3">
    <name type="scientific">Hermanssonia centrifuga</name>
    <dbReference type="NCBI Taxonomy" id="98765"/>
    <lineage>
        <taxon>Eukaryota</taxon>
        <taxon>Fungi</taxon>
        <taxon>Dikarya</taxon>
        <taxon>Basidiomycota</taxon>
        <taxon>Agaricomycotina</taxon>
        <taxon>Agaricomycetes</taxon>
        <taxon>Polyporales</taxon>
        <taxon>Meruliaceae</taxon>
        <taxon>Hermanssonia</taxon>
    </lineage>
</organism>
<dbReference type="EMBL" id="MLYV02000799">
    <property type="protein sequence ID" value="PSR77328.1"/>
    <property type="molecule type" value="Genomic_DNA"/>
</dbReference>
<sequence length="266" mass="30261">LNSDFVAVEVRKQAYLFLNGEPLKSAGQDPTYRAKTRYLASRLTPVSRDSDFDSDPYETILVFQHSPLHDHESLWWVIAYFTFRRRLVSDRRSATKVTKQELAASSIFNDRLARFTSSGALVKRLSCFHSSIRPLGTMLERMRQTLVAGYRKASFHPGSWDDTLSAVEAVLSTFEIDKKLSIKASIWDGCAIQPLTRSDQENRADIDKEQPFRKRKRQTSQDTPAYPGGKGTRGSAKRARLECETPLDAPSMQTRSQTTGRSRRHK</sequence>
<evidence type="ECO:0008006" key="4">
    <source>
        <dbReference type="Google" id="ProtNLM"/>
    </source>
</evidence>
<protein>
    <recommendedName>
        <fullName evidence="4">Fungal-type protein kinase domain-containing protein</fullName>
    </recommendedName>
</protein>
<accession>A0A2R6NV82</accession>
<gene>
    <name evidence="2" type="ORF">PHLCEN_2v7956</name>
</gene>
<name>A0A2R6NV82_9APHY</name>
<feature type="region of interest" description="Disordered" evidence="1">
    <location>
        <begin position="198"/>
        <end position="266"/>
    </location>
</feature>
<feature type="non-terminal residue" evidence="2">
    <location>
        <position position="1"/>
    </location>
</feature>
<comment type="caution">
    <text evidence="2">The sequence shown here is derived from an EMBL/GenBank/DDBJ whole genome shotgun (WGS) entry which is preliminary data.</text>
</comment>
<dbReference type="OrthoDB" id="3271139at2759"/>